<name>A0A3Q3E094_9LABR</name>
<keyword evidence="2" id="KW-1185">Reference proteome</keyword>
<reference evidence="1" key="2">
    <citation type="submission" date="2025-09" db="UniProtKB">
        <authorList>
            <consortium name="Ensembl"/>
        </authorList>
    </citation>
    <scope>IDENTIFICATION</scope>
</reference>
<dbReference type="Proteomes" id="UP000261660">
    <property type="component" value="Unplaced"/>
</dbReference>
<organism evidence="1 2">
    <name type="scientific">Labrus bergylta</name>
    <name type="common">ballan wrasse</name>
    <dbReference type="NCBI Taxonomy" id="56723"/>
    <lineage>
        <taxon>Eukaryota</taxon>
        <taxon>Metazoa</taxon>
        <taxon>Chordata</taxon>
        <taxon>Craniata</taxon>
        <taxon>Vertebrata</taxon>
        <taxon>Euteleostomi</taxon>
        <taxon>Actinopterygii</taxon>
        <taxon>Neopterygii</taxon>
        <taxon>Teleostei</taxon>
        <taxon>Neoteleostei</taxon>
        <taxon>Acanthomorphata</taxon>
        <taxon>Eupercaria</taxon>
        <taxon>Labriformes</taxon>
        <taxon>Labridae</taxon>
        <taxon>Labrus</taxon>
    </lineage>
</organism>
<protein>
    <submittedName>
        <fullName evidence="1">Uncharacterized protein</fullName>
    </submittedName>
</protein>
<evidence type="ECO:0000313" key="2">
    <source>
        <dbReference type="Proteomes" id="UP000261660"/>
    </source>
</evidence>
<dbReference type="AlphaFoldDB" id="A0A3Q3E094"/>
<sequence>MNHLEEHVNWIPYLESHVNGTIVFLLKTDQTVTKHARFSELRRDAAAVQSQSSFQKQKASYI</sequence>
<dbReference type="Ensembl" id="ENSLBET00000000243.1">
    <property type="protein sequence ID" value="ENSLBEP00000000233.1"/>
    <property type="gene ID" value="ENSLBEG00000000187.1"/>
</dbReference>
<accession>A0A3Q3E094</accession>
<evidence type="ECO:0000313" key="1">
    <source>
        <dbReference type="Ensembl" id="ENSLBEP00000000233.1"/>
    </source>
</evidence>
<proteinExistence type="predicted"/>
<dbReference type="InParanoid" id="A0A3Q3E094"/>
<reference evidence="1" key="1">
    <citation type="submission" date="2025-08" db="UniProtKB">
        <authorList>
            <consortium name="Ensembl"/>
        </authorList>
    </citation>
    <scope>IDENTIFICATION</scope>
</reference>